<keyword evidence="7" id="KW-0472">Membrane</keyword>
<feature type="transmembrane region" description="Helical" evidence="7">
    <location>
        <begin position="101"/>
        <end position="122"/>
    </location>
</feature>
<dbReference type="Proteomes" id="UP000193224">
    <property type="component" value="Unassembled WGS sequence"/>
</dbReference>
<proteinExistence type="inferred from homology"/>
<evidence type="ECO:0000313" key="10">
    <source>
        <dbReference type="Proteomes" id="UP000193224"/>
    </source>
</evidence>
<evidence type="ECO:0000256" key="1">
    <source>
        <dbReference type="ARBA" id="ARBA00010342"/>
    </source>
</evidence>
<dbReference type="InterPro" id="IPR005616">
    <property type="entry name" value="CcmH/CycL/Ccl2/NrfF_N"/>
</dbReference>
<comment type="function">
    <text evidence="7">Possible subunit of a heme lyase.</text>
</comment>
<dbReference type="GO" id="GO:0005886">
    <property type="term" value="C:plasma membrane"/>
    <property type="evidence" value="ECO:0007669"/>
    <property type="project" value="TreeGrafter"/>
</dbReference>
<dbReference type="GO" id="GO:0017004">
    <property type="term" value="P:cytochrome complex assembly"/>
    <property type="evidence" value="ECO:0007669"/>
    <property type="project" value="UniProtKB-KW"/>
</dbReference>
<keyword evidence="6 7" id="KW-0408">Iron</keyword>
<evidence type="ECO:0000256" key="3">
    <source>
        <dbReference type="ARBA" id="ARBA00022723"/>
    </source>
</evidence>
<dbReference type="OrthoDB" id="9804975at2"/>
<gene>
    <name evidence="9" type="primary">ccmH</name>
    <name evidence="9" type="ORF">ROA7745_01569</name>
</gene>
<keyword evidence="5" id="KW-0201">Cytochrome c-type biogenesis</keyword>
<feature type="signal peptide" evidence="7">
    <location>
        <begin position="1"/>
        <end position="17"/>
    </location>
</feature>
<keyword evidence="7" id="KW-1133">Transmembrane helix</keyword>
<dbReference type="EMBL" id="FWXB01000004">
    <property type="protein sequence ID" value="SMC11750.1"/>
    <property type="molecule type" value="Genomic_DNA"/>
</dbReference>
<sequence>MRWLILCLCLYTLPALAVEPDEMLADPVLEARAQVLDEKIRCVKCRSEVIASSNADWASDARVVVRELIADGKTDDEVLDFFVARYGEYVLMTPQTSGSNVLLWLAGPLMLMVGGWLAVIYLRRRAGADPDTELVLSEAEQARLDEIMKQ</sequence>
<dbReference type="PANTHER" id="PTHR47870:SF1">
    <property type="entry name" value="CYTOCHROME C-TYPE BIOGENESIS PROTEIN CCMH"/>
    <property type="match status" value="1"/>
</dbReference>
<evidence type="ECO:0000256" key="7">
    <source>
        <dbReference type="RuleBase" id="RU364112"/>
    </source>
</evidence>
<dbReference type="GO" id="GO:0046872">
    <property type="term" value="F:metal ion binding"/>
    <property type="evidence" value="ECO:0007669"/>
    <property type="project" value="UniProtKB-KW"/>
</dbReference>
<keyword evidence="3 7" id="KW-0479">Metal-binding</keyword>
<keyword evidence="7" id="KW-0812">Transmembrane</keyword>
<comment type="similarity">
    <text evidence="1 7">Belongs to the CcmH/CycL/Ccl2/NrfF family.</text>
</comment>
<feature type="domain" description="CcmH/CycL/Ccl2/NrfF N-terminal" evidence="8">
    <location>
        <begin position="6"/>
        <end position="148"/>
    </location>
</feature>
<organism evidence="9 10">
    <name type="scientific">Roseovarius aestuarii</name>
    <dbReference type="NCBI Taxonomy" id="475083"/>
    <lineage>
        <taxon>Bacteria</taxon>
        <taxon>Pseudomonadati</taxon>
        <taxon>Pseudomonadota</taxon>
        <taxon>Alphaproteobacteria</taxon>
        <taxon>Rhodobacterales</taxon>
        <taxon>Roseobacteraceae</taxon>
        <taxon>Roseovarius</taxon>
    </lineage>
</organism>
<name>A0A1X7BQ93_9RHOB</name>
<reference evidence="9 10" key="1">
    <citation type="submission" date="2017-03" db="EMBL/GenBank/DDBJ databases">
        <authorList>
            <person name="Afonso C.L."/>
            <person name="Miller P.J."/>
            <person name="Scott M.A."/>
            <person name="Spackman E."/>
            <person name="Goraichik I."/>
            <person name="Dimitrov K.M."/>
            <person name="Suarez D.L."/>
            <person name="Swayne D.E."/>
        </authorList>
    </citation>
    <scope>NUCLEOTIDE SEQUENCE [LARGE SCALE GENOMIC DNA]</scope>
    <source>
        <strain evidence="9 10">CECT 7745</strain>
    </source>
</reference>
<keyword evidence="2 7" id="KW-0349">Heme</keyword>
<dbReference type="InterPro" id="IPR051263">
    <property type="entry name" value="C-type_cytochrome_biogenesis"/>
</dbReference>
<evidence type="ECO:0000256" key="2">
    <source>
        <dbReference type="ARBA" id="ARBA00022617"/>
    </source>
</evidence>
<accession>A0A1X7BQ93</accession>
<dbReference type="PANTHER" id="PTHR47870">
    <property type="entry name" value="CYTOCHROME C-TYPE BIOGENESIS PROTEIN CCMH"/>
    <property type="match status" value="1"/>
</dbReference>
<feature type="chain" id="PRO_5011809104" description="Cytochrome c-type biogenesis protein" evidence="7">
    <location>
        <begin position="18"/>
        <end position="150"/>
    </location>
</feature>
<dbReference type="InterPro" id="IPR038297">
    <property type="entry name" value="CcmH/CycL/NrfF/Ccl2_sf"/>
</dbReference>
<dbReference type="AlphaFoldDB" id="A0A1X7BQ93"/>
<dbReference type="Pfam" id="PF03918">
    <property type="entry name" value="CcmH"/>
    <property type="match status" value="1"/>
</dbReference>
<evidence type="ECO:0000256" key="4">
    <source>
        <dbReference type="ARBA" id="ARBA00022729"/>
    </source>
</evidence>
<keyword evidence="10" id="KW-1185">Reference proteome</keyword>
<evidence type="ECO:0000256" key="6">
    <source>
        <dbReference type="ARBA" id="ARBA00023004"/>
    </source>
</evidence>
<protein>
    <recommendedName>
        <fullName evidence="7">Cytochrome c-type biogenesis protein</fullName>
    </recommendedName>
</protein>
<evidence type="ECO:0000313" key="9">
    <source>
        <dbReference type="EMBL" id="SMC11750.1"/>
    </source>
</evidence>
<evidence type="ECO:0000259" key="8">
    <source>
        <dbReference type="Pfam" id="PF03918"/>
    </source>
</evidence>
<dbReference type="CDD" id="cd16378">
    <property type="entry name" value="CcmH_N"/>
    <property type="match status" value="1"/>
</dbReference>
<keyword evidence="4 7" id="KW-0732">Signal</keyword>
<dbReference type="RefSeq" id="WP_085799705.1">
    <property type="nucleotide sequence ID" value="NZ_FWXB01000004.1"/>
</dbReference>
<dbReference type="Gene3D" id="1.10.8.640">
    <property type="entry name" value="Cytochrome C biogenesis protein"/>
    <property type="match status" value="1"/>
</dbReference>
<evidence type="ECO:0000256" key="5">
    <source>
        <dbReference type="ARBA" id="ARBA00022748"/>
    </source>
</evidence>